<keyword evidence="3" id="KW-0067">ATP-binding</keyword>
<dbReference type="InterPro" id="IPR000719">
    <property type="entry name" value="Prot_kinase_dom"/>
</dbReference>
<dbReference type="PANTHER" id="PTHR24056:SF576">
    <property type="entry name" value="SERINE_THREONINE-PROTEIN KINASE CSK1"/>
    <property type="match status" value="1"/>
</dbReference>
<dbReference type="FunFam" id="1.10.510.10:FF:001300">
    <property type="entry name" value="Serine/threonine-protein kinase csk1"/>
    <property type="match status" value="1"/>
</dbReference>
<evidence type="ECO:0000256" key="6">
    <source>
        <dbReference type="SAM" id="MobiDB-lite"/>
    </source>
</evidence>
<dbReference type="EMBL" id="MU853834">
    <property type="protein sequence ID" value="KAK3938206.1"/>
    <property type="molecule type" value="Genomic_DNA"/>
</dbReference>
<dbReference type="GO" id="GO:0030332">
    <property type="term" value="F:cyclin binding"/>
    <property type="evidence" value="ECO:0007669"/>
    <property type="project" value="TreeGrafter"/>
</dbReference>
<dbReference type="PANTHER" id="PTHR24056">
    <property type="entry name" value="CELL DIVISION PROTEIN KINASE"/>
    <property type="match status" value="1"/>
</dbReference>
<dbReference type="GO" id="GO:0010468">
    <property type="term" value="P:regulation of gene expression"/>
    <property type="evidence" value="ECO:0007669"/>
    <property type="project" value="TreeGrafter"/>
</dbReference>
<evidence type="ECO:0000313" key="8">
    <source>
        <dbReference type="EMBL" id="KAK3938206.1"/>
    </source>
</evidence>
<dbReference type="AlphaFoldDB" id="A0AAN6N2Y4"/>
<accession>A0AAN6N2Y4</accession>
<dbReference type="EC" id="2.7.11.22" evidence="1"/>
<feature type="region of interest" description="Disordered" evidence="6">
    <location>
        <begin position="51"/>
        <end position="88"/>
    </location>
</feature>
<dbReference type="InterPro" id="IPR050108">
    <property type="entry name" value="CDK"/>
</dbReference>
<keyword evidence="8" id="KW-0808">Transferase</keyword>
<dbReference type="GO" id="GO:0000307">
    <property type="term" value="C:cyclin-dependent protein kinase holoenzyme complex"/>
    <property type="evidence" value="ECO:0007669"/>
    <property type="project" value="TreeGrafter"/>
</dbReference>
<dbReference type="SUPFAM" id="SSF56112">
    <property type="entry name" value="Protein kinase-like (PK-like)"/>
    <property type="match status" value="1"/>
</dbReference>
<evidence type="ECO:0000256" key="3">
    <source>
        <dbReference type="ARBA" id="ARBA00022840"/>
    </source>
</evidence>
<keyword evidence="9" id="KW-1185">Reference proteome</keyword>
<protein>
    <recommendedName>
        <fullName evidence="1">cyclin-dependent kinase</fullName>
        <ecNumber evidence="1">2.7.11.22</ecNumber>
    </recommendedName>
</protein>
<reference evidence="9" key="1">
    <citation type="journal article" date="2023" name="Mol. Phylogenet. Evol.">
        <title>Genome-scale phylogeny and comparative genomics of the fungal order Sordariales.</title>
        <authorList>
            <person name="Hensen N."/>
            <person name="Bonometti L."/>
            <person name="Westerberg I."/>
            <person name="Brannstrom I.O."/>
            <person name="Guillou S."/>
            <person name="Cros-Aarteil S."/>
            <person name="Calhoun S."/>
            <person name="Haridas S."/>
            <person name="Kuo A."/>
            <person name="Mondo S."/>
            <person name="Pangilinan J."/>
            <person name="Riley R."/>
            <person name="LaButti K."/>
            <person name="Andreopoulos B."/>
            <person name="Lipzen A."/>
            <person name="Chen C."/>
            <person name="Yan M."/>
            <person name="Daum C."/>
            <person name="Ng V."/>
            <person name="Clum A."/>
            <person name="Steindorff A."/>
            <person name="Ohm R.A."/>
            <person name="Martin F."/>
            <person name="Silar P."/>
            <person name="Natvig D.O."/>
            <person name="Lalanne C."/>
            <person name="Gautier V."/>
            <person name="Ament-Velasquez S.L."/>
            <person name="Kruys A."/>
            <person name="Hutchinson M.I."/>
            <person name="Powell A.J."/>
            <person name="Barry K."/>
            <person name="Miller A.N."/>
            <person name="Grigoriev I.V."/>
            <person name="Debuchy R."/>
            <person name="Gladieux P."/>
            <person name="Hiltunen Thoren M."/>
            <person name="Johannesson H."/>
        </authorList>
    </citation>
    <scope>NUCLEOTIDE SEQUENCE [LARGE SCALE GENOMIC DNA]</scope>
    <source>
        <strain evidence="9">CBS 340.73</strain>
    </source>
</reference>
<dbReference type="GO" id="GO:0005737">
    <property type="term" value="C:cytoplasm"/>
    <property type="evidence" value="ECO:0007669"/>
    <property type="project" value="TreeGrafter"/>
</dbReference>
<name>A0AAN6N2Y4_9PEZI</name>
<dbReference type="SMART" id="SM00220">
    <property type="entry name" value="S_TKc"/>
    <property type="match status" value="1"/>
</dbReference>
<dbReference type="GO" id="GO:0007165">
    <property type="term" value="P:signal transduction"/>
    <property type="evidence" value="ECO:0007669"/>
    <property type="project" value="TreeGrafter"/>
</dbReference>
<comment type="catalytic activity">
    <reaction evidence="4">
        <text>L-threonyl-[protein] + ATP = O-phospho-L-threonyl-[protein] + ADP + H(+)</text>
        <dbReference type="Rhea" id="RHEA:46608"/>
        <dbReference type="Rhea" id="RHEA-COMP:11060"/>
        <dbReference type="Rhea" id="RHEA-COMP:11605"/>
        <dbReference type="ChEBI" id="CHEBI:15378"/>
        <dbReference type="ChEBI" id="CHEBI:30013"/>
        <dbReference type="ChEBI" id="CHEBI:30616"/>
        <dbReference type="ChEBI" id="CHEBI:61977"/>
        <dbReference type="ChEBI" id="CHEBI:456216"/>
        <dbReference type="EC" id="2.7.11.22"/>
    </reaction>
</comment>
<dbReference type="InterPro" id="IPR011009">
    <property type="entry name" value="Kinase-like_dom_sf"/>
</dbReference>
<dbReference type="Gene3D" id="1.10.510.10">
    <property type="entry name" value="Transferase(Phosphotransferase) domain 1"/>
    <property type="match status" value="1"/>
</dbReference>
<dbReference type="Pfam" id="PF00069">
    <property type="entry name" value="Pkinase"/>
    <property type="match status" value="1"/>
</dbReference>
<evidence type="ECO:0000256" key="4">
    <source>
        <dbReference type="ARBA" id="ARBA00047811"/>
    </source>
</evidence>
<dbReference type="GO" id="GO:0004693">
    <property type="term" value="F:cyclin-dependent protein serine/threonine kinase activity"/>
    <property type="evidence" value="ECO:0007669"/>
    <property type="project" value="UniProtKB-EC"/>
</dbReference>
<dbReference type="GO" id="GO:0010389">
    <property type="term" value="P:regulation of G2/M transition of mitotic cell cycle"/>
    <property type="evidence" value="ECO:0007669"/>
    <property type="project" value="TreeGrafter"/>
</dbReference>
<dbReference type="PROSITE" id="PS50011">
    <property type="entry name" value="PROTEIN_KINASE_DOM"/>
    <property type="match status" value="1"/>
</dbReference>
<evidence type="ECO:0000256" key="5">
    <source>
        <dbReference type="ARBA" id="ARBA00048367"/>
    </source>
</evidence>
<dbReference type="GO" id="GO:0000082">
    <property type="term" value="P:G1/S transition of mitotic cell cycle"/>
    <property type="evidence" value="ECO:0007669"/>
    <property type="project" value="TreeGrafter"/>
</dbReference>
<evidence type="ECO:0000256" key="1">
    <source>
        <dbReference type="ARBA" id="ARBA00012425"/>
    </source>
</evidence>
<evidence type="ECO:0000256" key="2">
    <source>
        <dbReference type="ARBA" id="ARBA00022741"/>
    </source>
</evidence>
<dbReference type="GO" id="GO:0005524">
    <property type="term" value="F:ATP binding"/>
    <property type="evidence" value="ECO:0007669"/>
    <property type="project" value="UniProtKB-KW"/>
</dbReference>
<evidence type="ECO:0000313" key="9">
    <source>
        <dbReference type="Proteomes" id="UP001303473"/>
    </source>
</evidence>
<feature type="domain" description="Protein kinase" evidence="7">
    <location>
        <begin position="100"/>
        <end position="384"/>
    </location>
</feature>
<keyword evidence="8" id="KW-0418">Kinase</keyword>
<keyword evidence="2" id="KW-0547">Nucleotide-binding</keyword>
<comment type="caution">
    <text evidence="8">The sequence shown here is derived from an EMBL/GenBank/DDBJ whole genome shotgun (WGS) entry which is preliminary data.</text>
</comment>
<sequence>MASSDDWKSSLTASERYDNIQRLQKAIAASGLALSAFTIENEAYRTSTSREEYDAACSGPSGSAAPTVSVDESPSALMKGDSQGGNGDDAIDPGITIGQYRNCHYVASGVTAEVYRSRDRALKVIVETTNIEPHNPAREARILGLLRRPCIPLLETFKDQEQRFVLVFPYMPLTLATLLEQGSPLPKPQTRILFIDLFKALRHIHSQGIIHRDIKPSALLLASPNGPAYLSDFGTAWHPSLSAVSEPVDAKILDIGTGPYRAPEVLFGNKSYGTAVDMWGAGTMLAECVRRPHPKPLFESRPVHEDGNQLGLILSIFKTIGSPTRESWPEAASFKTPPFDMYRVFEHRPWEVVLPEVDDDWRDLIAALVKYDSSRYTAEQNTVA</sequence>
<dbReference type="Proteomes" id="UP001303473">
    <property type="component" value="Unassembled WGS sequence"/>
</dbReference>
<dbReference type="GO" id="GO:0005634">
    <property type="term" value="C:nucleus"/>
    <property type="evidence" value="ECO:0007669"/>
    <property type="project" value="TreeGrafter"/>
</dbReference>
<feature type="compositionally biased region" description="Low complexity" evidence="6">
    <location>
        <begin position="55"/>
        <end position="66"/>
    </location>
</feature>
<gene>
    <name evidence="8" type="ORF">QBC46DRAFT_365625</name>
</gene>
<dbReference type="Gene3D" id="3.30.200.20">
    <property type="entry name" value="Phosphorylase Kinase, domain 1"/>
    <property type="match status" value="1"/>
</dbReference>
<proteinExistence type="predicted"/>
<evidence type="ECO:0000259" key="7">
    <source>
        <dbReference type="PROSITE" id="PS50011"/>
    </source>
</evidence>
<comment type="catalytic activity">
    <reaction evidence="5">
        <text>L-seryl-[protein] + ATP = O-phospho-L-seryl-[protein] + ADP + H(+)</text>
        <dbReference type="Rhea" id="RHEA:17989"/>
        <dbReference type="Rhea" id="RHEA-COMP:9863"/>
        <dbReference type="Rhea" id="RHEA-COMP:11604"/>
        <dbReference type="ChEBI" id="CHEBI:15378"/>
        <dbReference type="ChEBI" id="CHEBI:29999"/>
        <dbReference type="ChEBI" id="CHEBI:30616"/>
        <dbReference type="ChEBI" id="CHEBI:83421"/>
        <dbReference type="ChEBI" id="CHEBI:456216"/>
        <dbReference type="EC" id="2.7.11.22"/>
    </reaction>
</comment>
<organism evidence="8 9">
    <name type="scientific">Diplogelasinospora grovesii</name>
    <dbReference type="NCBI Taxonomy" id="303347"/>
    <lineage>
        <taxon>Eukaryota</taxon>
        <taxon>Fungi</taxon>
        <taxon>Dikarya</taxon>
        <taxon>Ascomycota</taxon>
        <taxon>Pezizomycotina</taxon>
        <taxon>Sordariomycetes</taxon>
        <taxon>Sordariomycetidae</taxon>
        <taxon>Sordariales</taxon>
        <taxon>Diplogelasinosporaceae</taxon>
        <taxon>Diplogelasinospora</taxon>
    </lineage>
</organism>